<proteinExistence type="predicted"/>
<comment type="caution">
    <text evidence="2">The sequence shown here is derived from an EMBL/GenBank/DDBJ whole genome shotgun (WGS) entry which is preliminary data.</text>
</comment>
<accession>A0AAV4JQ56</accession>
<gene>
    <name evidence="2" type="ORF">ElyMa_006958500</name>
</gene>
<keyword evidence="3" id="KW-1185">Reference proteome</keyword>
<evidence type="ECO:0000313" key="3">
    <source>
        <dbReference type="Proteomes" id="UP000762676"/>
    </source>
</evidence>
<dbReference type="EMBL" id="BMAT01013907">
    <property type="protein sequence ID" value="GFS22716.1"/>
    <property type="molecule type" value="Genomic_DNA"/>
</dbReference>
<dbReference type="AlphaFoldDB" id="A0AAV4JQ56"/>
<name>A0AAV4JQ56_9GAST</name>
<reference evidence="2 3" key="1">
    <citation type="journal article" date="2021" name="Elife">
        <title>Chloroplast acquisition without the gene transfer in kleptoplastic sea slugs, Plakobranchus ocellatus.</title>
        <authorList>
            <person name="Maeda T."/>
            <person name="Takahashi S."/>
            <person name="Yoshida T."/>
            <person name="Shimamura S."/>
            <person name="Takaki Y."/>
            <person name="Nagai Y."/>
            <person name="Toyoda A."/>
            <person name="Suzuki Y."/>
            <person name="Arimoto A."/>
            <person name="Ishii H."/>
            <person name="Satoh N."/>
            <person name="Nishiyama T."/>
            <person name="Hasebe M."/>
            <person name="Maruyama T."/>
            <person name="Minagawa J."/>
            <person name="Obokata J."/>
            <person name="Shigenobu S."/>
        </authorList>
    </citation>
    <scope>NUCLEOTIDE SEQUENCE [LARGE SCALE GENOMIC DNA]</scope>
</reference>
<protein>
    <submittedName>
        <fullName evidence="2">Uncharacterized protein</fullName>
    </submittedName>
</protein>
<sequence length="116" mass="13051">MSFKSDRKGYRVCNKEGGSDSILPSCDVDSEIRIRTVDKTYTLVILTEQVSRSILLKRLAEQAINLIDTITKENKFLVKTLPCSFTTLQEPVSHQARLARDLSRASQSPASRGHRN</sequence>
<organism evidence="2 3">
    <name type="scientific">Elysia marginata</name>
    <dbReference type="NCBI Taxonomy" id="1093978"/>
    <lineage>
        <taxon>Eukaryota</taxon>
        <taxon>Metazoa</taxon>
        <taxon>Spiralia</taxon>
        <taxon>Lophotrochozoa</taxon>
        <taxon>Mollusca</taxon>
        <taxon>Gastropoda</taxon>
        <taxon>Heterobranchia</taxon>
        <taxon>Euthyneura</taxon>
        <taxon>Panpulmonata</taxon>
        <taxon>Sacoglossa</taxon>
        <taxon>Placobranchoidea</taxon>
        <taxon>Plakobranchidae</taxon>
        <taxon>Elysia</taxon>
    </lineage>
</organism>
<evidence type="ECO:0000313" key="2">
    <source>
        <dbReference type="EMBL" id="GFS22716.1"/>
    </source>
</evidence>
<dbReference type="Proteomes" id="UP000762676">
    <property type="component" value="Unassembled WGS sequence"/>
</dbReference>
<feature type="region of interest" description="Disordered" evidence="1">
    <location>
        <begin position="96"/>
        <end position="116"/>
    </location>
</feature>
<evidence type="ECO:0000256" key="1">
    <source>
        <dbReference type="SAM" id="MobiDB-lite"/>
    </source>
</evidence>